<dbReference type="Proteomes" id="UP000200980">
    <property type="component" value="Unassembled WGS sequence"/>
</dbReference>
<protein>
    <recommendedName>
        <fullName evidence="3">Urease accessory protein UreF</fullName>
    </recommendedName>
</protein>
<evidence type="ECO:0000313" key="4">
    <source>
        <dbReference type="EMBL" id="OOL18383.1"/>
    </source>
</evidence>
<evidence type="ECO:0000256" key="3">
    <source>
        <dbReference type="HAMAP-Rule" id="MF_01385"/>
    </source>
</evidence>
<dbReference type="PIRSF" id="PIRSF009467">
    <property type="entry name" value="Ureas_acces_UreF"/>
    <property type="match status" value="1"/>
</dbReference>
<dbReference type="InterPro" id="IPR002639">
    <property type="entry name" value="UreF"/>
</dbReference>
<sequence length="223" mass="24446">MNRVEGIGFLQLLSWVSPAFPTGNYAYSHGLEWAVEQGSLHDVQSLCLWLTALLEHGSLRNDLIFLKEAWDHATDEAALMELAAHVLACASSRERYEETLWQGEAFLRAASVWQPDCERLRQMMACPLPVAQGLVFSRGGVGRDEALQAGAYGAVAALVAAVVKLVPLGQTDGLRALHHMERVIQKAVLETKGRTLADVGSACFAADLAAIHHETQRTRLFRT</sequence>
<keyword evidence="5" id="KW-1185">Reference proteome</keyword>
<keyword evidence="3" id="KW-0963">Cytoplasm</keyword>
<evidence type="ECO:0000256" key="2">
    <source>
        <dbReference type="ARBA" id="ARBA00023186"/>
    </source>
</evidence>
<dbReference type="Gene3D" id="1.10.4190.10">
    <property type="entry name" value="Urease accessory protein UreF"/>
    <property type="match status" value="1"/>
</dbReference>
<accession>A0A1S8GPQ8</accession>
<dbReference type="EMBL" id="JATM01000003">
    <property type="protein sequence ID" value="OOL18383.1"/>
    <property type="molecule type" value="Genomic_DNA"/>
</dbReference>
<dbReference type="RefSeq" id="WP_077396553.1">
    <property type="nucleotide sequence ID" value="NZ_JATM01000003.1"/>
</dbReference>
<dbReference type="GO" id="GO:0005737">
    <property type="term" value="C:cytoplasm"/>
    <property type="evidence" value="ECO:0007669"/>
    <property type="project" value="UniProtKB-SubCell"/>
</dbReference>
<keyword evidence="1 3" id="KW-0996">Nickel insertion</keyword>
<reference evidence="4 5" key="1">
    <citation type="journal article" date="2016" name="PLoS ONE">
        <title>Whole-Genome Sequence Analysis of Bombella intestini LMG 28161T, a Novel Acetic Acid Bacterium Isolated from the Crop of a Red-Tailed Bumble Bee, Bombus lapidarius.</title>
        <authorList>
            <person name="Li L."/>
            <person name="Illeghems K."/>
            <person name="Van Kerrebroeck S."/>
            <person name="Borremans W."/>
            <person name="Cleenwerck I."/>
            <person name="Smagghe G."/>
            <person name="De Vuyst L."/>
            <person name="Vandamme P."/>
        </authorList>
    </citation>
    <scope>NUCLEOTIDE SEQUENCE [LARGE SCALE GENOMIC DNA]</scope>
    <source>
        <strain evidence="4 5">R-52487</strain>
    </source>
</reference>
<keyword evidence="2 3" id="KW-0143">Chaperone</keyword>
<comment type="subunit">
    <text evidence="3">UreD, UreF and UreG form a complex that acts as a GTP-hydrolysis-dependent molecular chaperone, activating the urease apoprotein by helping to assemble the nickel containing metallocenter of UreC. The UreE protein probably delivers the nickel.</text>
</comment>
<dbReference type="GO" id="GO:0016151">
    <property type="term" value="F:nickel cation binding"/>
    <property type="evidence" value="ECO:0007669"/>
    <property type="project" value="UniProtKB-UniRule"/>
</dbReference>
<dbReference type="PANTHER" id="PTHR33620:SF1">
    <property type="entry name" value="UREASE ACCESSORY PROTEIN F"/>
    <property type="match status" value="1"/>
</dbReference>
<dbReference type="Pfam" id="PF01730">
    <property type="entry name" value="UreF"/>
    <property type="match status" value="1"/>
</dbReference>
<comment type="similarity">
    <text evidence="3">Belongs to the UreF family.</text>
</comment>
<comment type="caution">
    <text evidence="4">The sequence shown here is derived from an EMBL/GenBank/DDBJ whole genome shotgun (WGS) entry which is preliminary data.</text>
</comment>
<dbReference type="InterPro" id="IPR038277">
    <property type="entry name" value="UreF_sf"/>
</dbReference>
<comment type="function">
    <text evidence="3">Required for maturation of urease via the functional incorporation of the urease nickel metallocenter.</text>
</comment>
<proteinExistence type="inferred from homology"/>
<name>A0A1S8GPQ8_9PROT</name>
<dbReference type="PANTHER" id="PTHR33620">
    <property type="entry name" value="UREASE ACCESSORY PROTEIN F"/>
    <property type="match status" value="1"/>
</dbReference>
<dbReference type="STRING" id="1539051.AL01_06200"/>
<comment type="subcellular location">
    <subcellularLocation>
        <location evidence="3">Cytoplasm</location>
    </subcellularLocation>
</comment>
<dbReference type="AlphaFoldDB" id="A0A1S8GPQ8"/>
<organism evidence="4 5">
    <name type="scientific">Bombella intestini</name>
    <dbReference type="NCBI Taxonomy" id="1539051"/>
    <lineage>
        <taxon>Bacteria</taxon>
        <taxon>Pseudomonadati</taxon>
        <taxon>Pseudomonadota</taxon>
        <taxon>Alphaproteobacteria</taxon>
        <taxon>Acetobacterales</taxon>
        <taxon>Acetobacteraceae</taxon>
        <taxon>Bombella</taxon>
    </lineage>
</organism>
<evidence type="ECO:0000313" key="5">
    <source>
        <dbReference type="Proteomes" id="UP000200980"/>
    </source>
</evidence>
<gene>
    <name evidence="3" type="primary">ureF</name>
    <name evidence="4" type="ORF">AL01_06200</name>
</gene>
<dbReference type="HAMAP" id="MF_01385">
    <property type="entry name" value="UreF"/>
    <property type="match status" value="1"/>
</dbReference>
<dbReference type="OrthoDB" id="9798772at2"/>
<evidence type="ECO:0000256" key="1">
    <source>
        <dbReference type="ARBA" id="ARBA00022988"/>
    </source>
</evidence>